<dbReference type="Proteomes" id="UP000230407">
    <property type="component" value="Unassembled WGS sequence"/>
</dbReference>
<proteinExistence type="predicted"/>
<evidence type="ECO:0000313" key="6">
    <source>
        <dbReference type="EMBL" id="PJE93846.1"/>
    </source>
</evidence>
<accession>A0A2M8LPG5</accession>
<evidence type="ECO:0000256" key="2">
    <source>
        <dbReference type="SAM" id="MobiDB-lite"/>
    </source>
</evidence>
<feature type="transmembrane region" description="Helical" evidence="3">
    <location>
        <begin position="256"/>
        <end position="278"/>
    </location>
</feature>
<name>A0A2M8LPG5_9ACTN</name>
<evidence type="ECO:0000259" key="5">
    <source>
        <dbReference type="Pfam" id="PF14257"/>
    </source>
</evidence>
<dbReference type="RefSeq" id="WP_100205516.1">
    <property type="nucleotide sequence ID" value="NZ_PGGW01000071.1"/>
</dbReference>
<keyword evidence="3" id="KW-1133">Transmembrane helix</keyword>
<dbReference type="EMBL" id="PGGW01000071">
    <property type="protein sequence ID" value="PJE93846.1"/>
    <property type="molecule type" value="Genomic_DNA"/>
</dbReference>
<organism evidence="6 7">
    <name type="scientific">Streptomyces carminius</name>
    <dbReference type="NCBI Taxonomy" id="2665496"/>
    <lineage>
        <taxon>Bacteria</taxon>
        <taxon>Bacillati</taxon>
        <taxon>Actinomycetota</taxon>
        <taxon>Actinomycetes</taxon>
        <taxon>Kitasatosporales</taxon>
        <taxon>Streptomycetaceae</taxon>
        <taxon>Streptomyces</taxon>
    </lineage>
</organism>
<keyword evidence="3" id="KW-0472">Membrane</keyword>
<evidence type="ECO:0000313" key="7">
    <source>
        <dbReference type="Proteomes" id="UP000230407"/>
    </source>
</evidence>
<evidence type="ECO:0000256" key="1">
    <source>
        <dbReference type="SAM" id="Coils"/>
    </source>
</evidence>
<feature type="compositionally biased region" description="Low complexity" evidence="2">
    <location>
        <begin position="308"/>
        <end position="317"/>
    </location>
</feature>
<keyword evidence="7" id="KW-1185">Reference proteome</keyword>
<comment type="caution">
    <text evidence="6">The sequence shown here is derived from an EMBL/GenBank/DDBJ whole genome shotgun (WGS) entry which is preliminary data.</text>
</comment>
<keyword evidence="1" id="KW-0175">Coiled coil</keyword>
<feature type="region of interest" description="Disordered" evidence="2">
    <location>
        <begin position="289"/>
        <end position="317"/>
    </location>
</feature>
<dbReference type="Pfam" id="PF14257">
    <property type="entry name" value="DUF4349"/>
    <property type="match status" value="1"/>
</dbReference>
<dbReference type="InterPro" id="IPR025645">
    <property type="entry name" value="DUF4349"/>
</dbReference>
<keyword evidence="3" id="KW-0812">Transmembrane</keyword>
<dbReference type="AlphaFoldDB" id="A0A2M8LPG5"/>
<feature type="region of interest" description="Disordered" evidence="2">
    <location>
        <begin position="25"/>
        <end position="69"/>
    </location>
</feature>
<evidence type="ECO:0000256" key="4">
    <source>
        <dbReference type="SAM" id="SignalP"/>
    </source>
</evidence>
<feature type="domain" description="DUF4349" evidence="5">
    <location>
        <begin position="70"/>
        <end position="279"/>
    </location>
</feature>
<protein>
    <submittedName>
        <fullName evidence="6">DUF4349 domain-containing protein</fullName>
    </submittedName>
</protein>
<dbReference type="PROSITE" id="PS51257">
    <property type="entry name" value="PROKAR_LIPOPROTEIN"/>
    <property type="match status" value="1"/>
</dbReference>
<feature type="coiled-coil region" evidence="1">
    <location>
        <begin position="185"/>
        <end position="212"/>
    </location>
</feature>
<feature type="signal peptide" evidence="4">
    <location>
        <begin position="1"/>
        <end position="21"/>
    </location>
</feature>
<feature type="compositionally biased region" description="Pro residues" evidence="2">
    <location>
        <begin position="295"/>
        <end position="307"/>
    </location>
</feature>
<reference evidence="6 7" key="1">
    <citation type="submission" date="2017-11" db="EMBL/GenBank/DDBJ databases">
        <title>Streptomyces carmine sp. nov., a novel actinomycete isolated from Sophora alopecuroides in Xinjiang, China.</title>
        <authorList>
            <person name="Wang Y."/>
            <person name="Luo X."/>
            <person name="Wan C."/>
            <person name="Zhang L."/>
        </authorList>
    </citation>
    <scope>NUCLEOTIDE SEQUENCE [LARGE SCALE GENOMIC DNA]</scope>
    <source>
        <strain evidence="6 7">TRM SA0054</strain>
    </source>
</reference>
<gene>
    <name evidence="6" type="ORF">CUT44_32120</name>
</gene>
<feature type="chain" id="PRO_5038687868" evidence="4">
    <location>
        <begin position="22"/>
        <end position="317"/>
    </location>
</feature>
<keyword evidence="4" id="KW-0732">Signal</keyword>
<evidence type="ECO:0000256" key="3">
    <source>
        <dbReference type="SAM" id="Phobius"/>
    </source>
</evidence>
<sequence length="317" mass="33473">MTAKRPALLATALLAAALALTGCSSGGGDGSKATRSDRNAAAPEAADREAGSVQQQDTAKAEDPAPAPTHIIRTASLTVTADDVPGALAEARTAVETAGGYVADETTDRDADGNERSRLTLRVPPQEYDALLEDLAGLGKPVERKVSAKDVTDQVVDVESRIRTQRASVDRIRELMDSATDLSDVVSLESELSSRQADLEALQARLESLESRTGMATVTLALREPDAKPAPEKNDETTIGDALAGGWDAFTATLRWIIIVLGAALPFAATALLLWLLWRTVRPRLLPAPRLRTRPAPPAPVTPPPPVTAQTPADDTK</sequence>